<sequence>MTDSIAPRVLIVEDEPDLAQLLNEYMQAAQYSTTVINNGTDANDWLQANEVDIVLLDLMLPGMSGLDICRDIRKASDVPVIMITAKVEEIDRLIGLELGADDYICKPYSPREVVARTKAVLRRTLSDTSSSEDQNQSVVLCEERSSVIVHKQEIELTQIEYRMFKLLFEQPGRIFSRQFIMDNIYTDYRVVSDRTVDSHIKKLRKKLQAAAPEQDIIRSVYGAGYKFENL</sequence>
<dbReference type="GO" id="GO:0006355">
    <property type="term" value="P:regulation of DNA-templated transcription"/>
    <property type="evidence" value="ECO:0007669"/>
    <property type="project" value="InterPro"/>
</dbReference>
<dbReference type="PANTHER" id="PTHR48111:SF59">
    <property type="entry name" value="TRANSCRIPTIONAL REGULATORY PROTEIN BAER"/>
    <property type="match status" value="1"/>
</dbReference>
<dbReference type="Gene3D" id="3.40.50.2300">
    <property type="match status" value="1"/>
</dbReference>
<dbReference type="Gene3D" id="1.10.10.10">
    <property type="entry name" value="Winged helix-like DNA-binding domain superfamily/Winged helix DNA-binding domain"/>
    <property type="match status" value="1"/>
</dbReference>
<keyword evidence="5" id="KW-0804">Transcription</keyword>
<evidence type="ECO:0000313" key="10">
    <source>
        <dbReference type="EMBL" id="ABD81984.1"/>
    </source>
</evidence>
<evidence type="ECO:0000259" key="9">
    <source>
        <dbReference type="PROSITE" id="PS51755"/>
    </source>
</evidence>
<keyword evidence="2" id="KW-0902">Two-component regulatory system</keyword>
<evidence type="ECO:0000256" key="4">
    <source>
        <dbReference type="ARBA" id="ARBA00023125"/>
    </source>
</evidence>
<keyword evidence="3" id="KW-0805">Transcription regulation</keyword>
<evidence type="ECO:0000256" key="5">
    <source>
        <dbReference type="ARBA" id="ARBA00023163"/>
    </source>
</evidence>
<dbReference type="PROSITE" id="PS50110">
    <property type="entry name" value="RESPONSE_REGULATORY"/>
    <property type="match status" value="1"/>
</dbReference>
<dbReference type="SMART" id="SM00862">
    <property type="entry name" value="Trans_reg_C"/>
    <property type="match status" value="1"/>
</dbReference>
<dbReference type="AlphaFoldDB" id="Q21H45"/>
<dbReference type="HOGENOM" id="CLU_000445_30_4_6"/>
<dbReference type="RefSeq" id="WP_011469201.1">
    <property type="nucleotide sequence ID" value="NC_007912.1"/>
</dbReference>
<dbReference type="GO" id="GO:0000156">
    <property type="term" value="F:phosphorelay response regulator activity"/>
    <property type="evidence" value="ECO:0007669"/>
    <property type="project" value="TreeGrafter"/>
</dbReference>
<feature type="modified residue" description="4-aspartylphosphate" evidence="6">
    <location>
        <position position="57"/>
    </location>
</feature>
<protein>
    <submittedName>
        <fullName evidence="10">Response regulator receiver</fullName>
    </submittedName>
</protein>
<dbReference type="SMART" id="SM00448">
    <property type="entry name" value="REC"/>
    <property type="match status" value="1"/>
</dbReference>
<dbReference type="GeneID" id="98614383"/>
<evidence type="ECO:0000313" key="11">
    <source>
        <dbReference type="Proteomes" id="UP000001947"/>
    </source>
</evidence>
<dbReference type="InterPro" id="IPR016032">
    <property type="entry name" value="Sig_transdc_resp-reg_C-effctor"/>
</dbReference>
<dbReference type="Pfam" id="PF00072">
    <property type="entry name" value="Response_reg"/>
    <property type="match status" value="1"/>
</dbReference>
<evidence type="ECO:0000256" key="1">
    <source>
        <dbReference type="ARBA" id="ARBA00022553"/>
    </source>
</evidence>
<feature type="domain" description="OmpR/PhoB-type" evidence="9">
    <location>
        <begin position="130"/>
        <end position="229"/>
    </location>
</feature>
<dbReference type="CDD" id="cd00383">
    <property type="entry name" value="trans_reg_C"/>
    <property type="match status" value="1"/>
</dbReference>
<reference evidence="10 11" key="1">
    <citation type="journal article" date="2008" name="PLoS Genet.">
        <title>Complete genome sequence of the complex carbohydrate-degrading marine bacterium, Saccharophagus degradans strain 2-40 T.</title>
        <authorList>
            <person name="Weiner R.M."/>
            <person name="Taylor L.E.II."/>
            <person name="Henrissat B."/>
            <person name="Hauser L."/>
            <person name="Land M."/>
            <person name="Coutinho P.M."/>
            <person name="Rancurel C."/>
            <person name="Saunders E.H."/>
            <person name="Longmire A.G."/>
            <person name="Zhang H."/>
            <person name="Bayer E.A."/>
            <person name="Gilbert H.J."/>
            <person name="Larimer F."/>
            <person name="Zhulin I.B."/>
            <person name="Ekborg N.A."/>
            <person name="Lamed R."/>
            <person name="Richardson P.M."/>
            <person name="Borovok I."/>
            <person name="Hutcheson S."/>
        </authorList>
    </citation>
    <scope>NUCLEOTIDE SEQUENCE [LARGE SCALE GENOMIC DNA]</scope>
    <source>
        <strain evidence="11">2-40 / ATCC 43961 / DSM 17024</strain>
    </source>
</reference>
<dbReference type="Proteomes" id="UP000001947">
    <property type="component" value="Chromosome"/>
</dbReference>
<keyword evidence="4 7" id="KW-0238">DNA-binding</keyword>
<evidence type="ECO:0000256" key="6">
    <source>
        <dbReference type="PROSITE-ProRule" id="PRU00169"/>
    </source>
</evidence>
<dbReference type="InterPro" id="IPR001867">
    <property type="entry name" value="OmpR/PhoB-type_DNA-bd"/>
</dbReference>
<dbReference type="InterPro" id="IPR039420">
    <property type="entry name" value="WalR-like"/>
</dbReference>
<dbReference type="GO" id="GO:0032993">
    <property type="term" value="C:protein-DNA complex"/>
    <property type="evidence" value="ECO:0007669"/>
    <property type="project" value="TreeGrafter"/>
</dbReference>
<keyword evidence="1 6" id="KW-0597">Phosphoprotein</keyword>
<dbReference type="FunFam" id="3.40.50.2300:FF:000001">
    <property type="entry name" value="DNA-binding response regulator PhoB"/>
    <property type="match status" value="1"/>
</dbReference>
<dbReference type="Gene3D" id="6.10.250.690">
    <property type="match status" value="1"/>
</dbReference>
<evidence type="ECO:0000259" key="8">
    <source>
        <dbReference type="PROSITE" id="PS50110"/>
    </source>
</evidence>
<organism evidence="10 11">
    <name type="scientific">Saccharophagus degradans (strain 2-40 / ATCC 43961 / DSM 17024)</name>
    <dbReference type="NCBI Taxonomy" id="203122"/>
    <lineage>
        <taxon>Bacteria</taxon>
        <taxon>Pseudomonadati</taxon>
        <taxon>Pseudomonadota</taxon>
        <taxon>Gammaproteobacteria</taxon>
        <taxon>Cellvibrionales</taxon>
        <taxon>Cellvibrionaceae</taxon>
        <taxon>Saccharophagus</taxon>
    </lineage>
</organism>
<gene>
    <name evidence="10" type="ordered locus">Sde_2724</name>
</gene>
<dbReference type="InterPro" id="IPR036388">
    <property type="entry name" value="WH-like_DNA-bd_sf"/>
</dbReference>
<dbReference type="eggNOG" id="COG0745">
    <property type="taxonomic scope" value="Bacteria"/>
</dbReference>
<accession>Q21H45</accession>
<dbReference type="PANTHER" id="PTHR48111">
    <property type="entry name" value="REGULATOR OF RPOS"/>
    <property type="match status" value="1"/>
</dbReference>
<name>Q21H45_SACD2</name>
<dbReference type="InterPro" id="IPR001789">
    <property type="entry name" value="Sig_transdc_resp-reg_receiver"/>
</dbReference>
<dbReference type="KEGG" id="sde:Sde_2724"/>
<feature type="DNA-binding region" description="OmpR/PhoB-type" evidence="7">
    <location>
        <begin position="130"/>
        <end position="229"/>
    </location>
</feature>
<dbReference type="SUPFAM" id="SSF52172">
    <property type="entry name" value="CheY-like"/>
    <property type="match status" value="1"/>
</dbReference>
<dbReference type="SUPFAM" id="SSF46894">
    <property type="entry name" value="C-terminal effector domain of the bipartite response regulators"/>
    <property type="match status" value="1"/>
</dbReference>
<dbReference type="Pfam" id="PF00486">
    <property type="entry name" value="Trans_reg_C"/>
    <property type="match status" value="1"/>
</dbReference>
<keyword evidence="11" id="KW-1185">Reference proteome</keyword>
<evidence type="ECO:0000256" key="3">
    <source>
        <dbReference type="ARBA" id="ARBA00023015"/>
    </source>
</evidence>
<feature type="domain" description="Response regulatory" evidence="8">
    <location>
        <begin position="8"/>
        <end position="121"/>
    </location>
</feature>
<evidence type="ECO:0000256" key="7">
    <source>
        <dbReference type="PROSITE-ProRule" id="PRU01091"/>
    </source>
</evidence>
<dbReference type="GO" id="GO:0000976">
    <property type="term" value="F:transcription cis-regulatory region binding"/>
    <property type="evidence" value="ECO:0007669"/>
    <property type="project" value="TreeGrafter"/>
</dbReference>
<dbReference type="PROSITE" id="PS51755">
    <property type="entry name" value="OMPR_PHOB"/>
    <property type="match status" value="1"/>
</dbReference>
<dbReference type="GO" id="GO:0005829">
    <property type="term" value="C:cytosol"/>
    <property type="evidence" value="ECO:0007669"/>
    <property type="project" value="TreeGrafter"/>
</dbReference>
<dbReference type="STRING" id="203122.Sde_2724"/>
<dbReference type="EMBL" id="CP000282">
    <property type="protein sequence ID" value="ABD81984.1"/>
    <property type="molecule type" value="Genomic_DNA"/>
</dbReference>
<proteinExistence type="predicted"/>
<dbReference type="InterPro" id="IPR011006">
    <property type="entry name" value="CheY-like_superfamily"/>
</dbReference>
<evidence type="ECO:0000256" key="2">
    <source>
        <dbReference type="ARBA" id="ARBA00023012"/>
    </source>
</evidence>